<gene>
    <name evidence="1" type="ORF">LRHMDP3_699</name>
</gene>
<evidence type="ECO:0008006" key="3">
    <source>
        <dbReference type="Google" id="ProtNLM"/>
    </source>
</evidence>
<sequence>MLLAKFKDSCSAKYVAKLSANLKSLIRGQCGLKKYFILN</sequence>
<evidence type="ECO:0000313" key="1">
    <source>
        <dbReference type="EMBL" id="EKS52328.1"/>
    </source>
</evidence>
<name>A0AB33XWD8_LACRH</name>
<dbReference type="EMBL" id="AMQX01000003">
    <property type="protein sequence ID" value="EKS52328.1"/>
    <property type="molecule type" value="Genomic_DNA"/>
</dbReference>
<dbReference type="AlphaFoldDB" id="A0AB33XWD8"/>
<evidence type="ECO:0000313" key="2">
    <source>
        <dbReference type="Proteomes" id="UP000009352"/>
    </source>
</evidence>
<reference evidence="1 2" key="1">
    <citation type="journal article" date="2013" name="Genome Announc.">
        <title>Draft Genome Sequence of Staphylococcus simulans UMC-CNS-990, Isolated from a Case of Chronic Bovine Mastitis.</title>
        <authorList>
            <person name="Calcutt M.J."/>
            <person name="Foecking M.F."/>
            <person name="Hsieh H.Y."/>
            <person name="Perry J."/>
            <person name="Stewart G.C."/>
            <person name="Middleton J.R."/>
        </authorList>
    </citation>
    <scope>NUCLEOTIDE SEQUENCE [LARGE SCALE GENOMIC DNA]</scope>
    <source>
        <strain evidence="1 2">LRHMDP3</strain>
    </source>
</reference>
<protein>
    <recommendedName>
        <fullName evidence="3">Mobile element protein</fullName>
    </recommendedName>
</protein>
<accession>A0AB33XWD8</accession>
<dbReference type="Proteomes" id="UP000009352">
    <property type="component" value="Unassembled WGS sequence"/>
</dbReference>
<organism evidence="1 2">
    <name type="scientific">Lacticaseibacillus rhamnosus LRHMDP3</name>
    <dbReference type="NCBI Taxonomy" id="1203259"/>
    <lineage>
        <taxon>Bacteria</taxon>
        <taxon>Bacillati</taxon>
        <taxon>Bacillota</taxon>
        <taxon>Bacilli</taxon>
        <taxon>Lactobacillales</taxon>
        <taxon>Lactobacillaceae</taxon>
        <taxon>Lacticaseibacillus</taxon>
    </lineage>
</organism>
<comment type="caution">
    <text evidence="1">The sequence shown here is derived from an EMBL/GenBank/DDBJ whole genome shotgun (WGS) entry which is preliminary data.</text>
</comment>
<proteinExistence type="predicted"/>